<keyword evidence="4 5" id="KW-0472">Membrane</keyword>
<keyword evidence="3 5" id="KW-1133">Transmembrane helix</keyword>
<name>A0A6M0CTX9_9FLAO</name>
<accession>A0A6M0CTX9</accession>
<sequence length="125" mass="13420">MNSKLTMVLRILMGLIFVVFGANKFGGFLPNPELGESAGSLIGAIINSGFMWEVMGVIYIIAGLLLIVNKAVPFALVLLAPMVVNIFLFHAVLDPAGLVGPSTLVAILQIALMYAHWDKFKGLFS</sequence>
<evidence type="ECO:0000256" key="2">
    <source>
        <dbReference type="ARBA" id="ARBA00022692"/>
    </source>
</evidence>
<organism evidence="6 7">
    <name type="scientific">Spongiivirga citrea</name>
    <dbReference type="NCBI Taxonomy" id="1481457"/>
    <lineage>
        <taxon>Bacteria</taxon>
        <taxon>Pseudomonadati</taxon>
        <taxon>Bacteroidota</taxon>
        <taxon>Flavobacteriia</taxon>
        <taxon>Flavobacteriales</taxon>
        <taxon>Flavobacteriaceae</taxon>
        <taxon>Spongiivirga</taxon>
    </lineage>
</organism>
<keyword evidence="7" id="KW-1185">Reference proteome</keyword>
<feature type="transmembrane region" description="Helical" evidence="5">
    <location>
        <begin position="7"/>
        <end position="29"/>
    </location>
</feature>
<dbReference type="InterPro" id="IPR032808">
    <property type="entry name" value="DoxX"/>
</dbReference>
<proteinExistence type="predicted"/>
<dbReference type="AlphaFoldDB" id="A0A6M0CTX9"/>
<comment type="caution">
    <text evidence="6">The sequence shown here is derived from an EMBL/GenBank/DDBJ whole genome shotgun (WGS) entry which is preliminary data.</text>
</comment>
<comment type="subcellular location">
    <subcellularLocation>
        <location evidence="1">Membrane</location>
        <topology evidence="1">Multi-pass membrane protein</topology>
    </subcellularLocation>
</comment>
<protein>
    <submittedName>
        <fullName evidence="6">DoxX family membrane protein</fullName>
    </submittedName>
</protein>
<evidence type="ECO:0000256" key="3">
    <source>
        <dbReference type="ARBA" id="ARBA00022989"/>
    </source>
</evidence>
<dbReference type="Pfam" id="PF07681">
    <property type="entry name" value="DoxX"/>
    <property type="match status" value="1"/>
</dbReference>
<dbReference type="RefSeq" id="WP_164031530.1">
    <property type="nucleotide sequence ID" value="NZ_JAABOQ010000003.1"/>
</dbReference>
<reference evidence="6 7" key="1">
    <citation type="submission" date="2020-01" db="EMBL/GenBank/DDBJ databases">
        <title>Spongiivirga citrea KCTC 32990T.</title>
        <authorList>
            <person name="Wang G."/>
        </authorList>
    </citation>
    <scope>NUCLEOTIDE SEQUENCE [LARGE SCALE GENOMIC DNA]</scope>
    <source>
        <strain evidence="6 7">KCTC 32990</strain>
    </source>
</reference>
<evidence type="ECO:0000313" key="6">
    <source>
        <dbReference type="EMBL" id="NER17240.1"/>
    </source>
</evidence>
<feature type="transmembrane region" description="Helical" evidence="5">
    <location>
        <begin position="98"/>
        <end position="117"/>
    </location>
</feature>
<evidence type="ECO:0000256" key="1">
    <source>
        <dbReference type="ARBA" id="ARBA00004141"/>
    </source>
</evidence>
<evidence type="ECO:0000256" key="4">
    <source>
        <dbReference type="ARBA" id="ARBA00023136"/>
    </source>
</evidence>
<feature type="transmembrane region" description="Helical" evidence="5">
    <location>
        <begin position="74"/>
        <end position="92"/>
    </location>
</feature>
<dbReference type="GO" id="GO:0016020">
    <property type="term" value="C:membrane"/>
    <property type="evidence" value="ECO:0007669"/>
    <property type="project" value="UniProtKB-SubCell"/>
</dbReference>
<evidence type="ECO:0000256" key="5">
    <source>
        <dbReference type="SAM" id="Phobius"/>
    </source>
</evidence>
<dbReference type="Proteomes" id="UP000474296">
    <property type="component" value="Unassembled WGS sequence"/>
</dbReference>
<gene>
    <name evidence="6" type="ORF">GWK10_08460</name>
</gene>
<evidence type="ECO:0000313" key="7">
    <source>
        <dbReference type="Proteomes" id="UP000474296"/>
    </source>
</evidence>
<dbReference type="EMBL" id="JAABOQ010000003">
    <property type="protein sequence ID" value="NER17240.1"/>
    <property type="molecule type" value="Genomic_DNA"/>
</dbReference>
<keyword evidence="2 5" id="KW-0812">Transmembrane</keyword>
<feature type="transmembrane region" description="Helical" evidence="5">
    <location>
        <begin position="41"/>
        <end position="67"/>
    </location>
</feature>